<protein>
    <submittedName>
        <fullName evidence="1">Uncharacterized protein</fullName>
    </submittedName>
</protein>
<dbReference type="Pfam" id="PF05904">
    <property type="entry name" value="DUF863"/>
    <property type="match status" value="1"/>
</dbReference>
<keyword evidence="2" id="KW-1185">Reference proteome</keyword>
<proteinExistence type="predicted"/>
<accession>A0ABD1HKF3</accession>
<dbReference type="EMBL" id="JBEAFC010000005">
    <property type="protein sequence ID" value="KAL1556662.1"/>
    <property type="molecule type" value="Genomic_DNA"/>
</dbReference>
<gene>
    <name evidence="1" type="ORF">AAHA92_12254</name>
</gene>
<organism evidence="1 2">
    <name type="scientific">Salvia divinorum</name>
    <name type="common">Maria pastora</name>
    <name type="synonym">Diviner's sage</name>
    <dbReference type="NCBI Taxonomy" id="28513"/>
    <lineage>
        <taxon>Eukaryota</taxon>
        <taxon>Viridiplantae</taxon>
        <taxon>Streptophyta</taxon>
        <taxon>Embryophyta</taxon>
        <taxon>Tracheophyta</taxon>
        <taxon>Spermatophyta</taxon>
        <taxon>Magnoliopsida</taxon>
        <taxon>eudicotyledons</taxon>
        <taxon>Gunneridae</taxon>
        <taxon>Pentapetalae</taxon>
        <taxon>asterids</taxon>
        <taxon>lamiids</taxon>
        <taxon>Lamiales</taxon>
        <taxon>Lamiaceae</taxon>
        <taxon>Nepetoideae</taxon>
        <taxon>Mentheae</taxon>
        <taxon>Salviinae</taxon>
        <taxon>Salvia</taxon>
        <taxon>Salvia subgen. Calosphace</taxon>
    </lineage>
</organism>
<dbReference type="AlphaFoldDB" id="A0ABD1HKF3"/>
<dbReference type="PANTHER" id="PTHR33167:SF4">
    <property type="entry name" value="TRANSCRIPTION FACTOR, PUTATIVE (DUF863)-RELATED"/>
    <property type="match status" value="1"/>
</dbReference>
<evidence type="ECO:0000313" key="2">
    <source>
        <dbReference type="Proteomes" id="UP001567538"/>
    </source>
</evidence>
<dbReference type="PANTHER" id="PTHR33167">
    <property type="entry name" value="TRANSCRIPTION FACTOR, PUTATIVE (DUF863)-RELATED"/>
    <property type="match status" value="1"/>
</dbReference>
<sequence length="89" mass="9822">MNFQKSVLPGLASLSRHEGTEDLQMFGRNGGARRRRRAVVESIQPAIVCTPLIQQFSSIEACLEDRSLTGWGKMRQRCPAGNPPTALLI</sequence>
<dbReference type="InterPro" id="IPR008581">
    <property type="entry name" value="DUF863_pln"/>
</dbReference>
<comment type="caution">
    <text evidence="1">The sequence shown here is derived from an EMBL/GenBank/DDBJ whole genome shotgun (WGS) entry which is preliminary data.</text>
</comment>
<reference evidence="1 2" key="1">
    <citation type="submission" date="2024-06" db="EMBL/GenBank/DDBJ databases">
        <title>A chromosome level genome sequence of Diviner's sage (Salvia divinorum).</title>
        <authorList>
            <person name="Ford S.A."/>
            <person name="Ro D.-K."/>
            <person name="Ness R.W."/>
            <person name="Phillips M.A."/>
        </authorList>
    </citation>
    <scope>NUCLEOTIDE SEQUENCE [LARGE SCALE GENOMIC DNA]</scope>
    <source>
        <strain evidence="1">SAF-2024a</strain>
        <tissue evidence="1">Leaf</tissue>
    </source>
</reference>
<dbReference type="Proteomes" id="UP001567538">
    <property type="component" value="Unassembled WGS sequence"/>
</dbReference>
<name>A0ABD1HKF3_SALDI</name>
<evidence type="ECO:0000313" key="1">
    <source>
        <dbReference type="EMBL" id="KAL1556662.1"/>
    </source>
</evidence>